<dbReference type="InterPro" id="IPR039261">
    <property type="entry name" value="FNR_nucleotide-bd"/>
</dbReference>
<dbReference type="InterPro" id="IPR001433">
    <property type="entry name" value="OxRdtase_FAD/NAD-bd"/>
</dbReference>
<keyword evidence="6" id="KW-0560">Oxidoreductase</keyword>
<evidence type="ECO:0000256" key="4">
    <source>
        <dbReference type="ARBA" id="ARBA00022723"/>
    </source>
</evidence>
<name>A0A372FVF0_9ACTN</name>
<dbReference type="OrthoDB" id="9796486at2"/>
<dbReference type="GO" id="GO:0016491">
    <property type="term" value="F:oxidoreductase activity"/>
    <property type="evidence" value="ECO:0007669"/>
    <property type="project" value="UniProtKB-KW"/>
</dbReference>
<dbReference type="NCBIfam" id="TIGR02160">
    <property type="entry name" value="PA_CoA_Oxy5"/>
    <property type="match status" value="1"/>
</dbReference>
<dbReference type="Gene3D" id="3.10.20.30">
    <property type="match status" value="1"/>
</dbReference>
<sequence>MTVTITRPVRRRPVFHPLPVIAVDRLTSDAVAITFDVPEELRETFAFRAGQHLTVRLPADVIGAAGQDVRRSYSICSTPQDLARQGRLRIGVREIPGGAFSAYACGVLRRGDTVEVLPPLGHFGTAFDPDRVRRYGAVVAGSGITPVLSLVATALAVEPASTFTLVYGNRTANSVMFTEELADLKDRYPTRLHLVHVLSREQSESPLLSGRIDAARLERLLDTVVPGDAIEEWFLCGPYGLVVDARTVLVGRGVVESAVHTELFHVDAPPEPVRRPGDEPGTGTEVTILLDGRSSSFTMRRDERVLDAALKVRGELPYACKGGVCSTCRAKVVSGRVEMARNYALEPDEVAAGYVLTCQSSPVTDTVTVDYDA</sequence>
<evidence type="ECO:0000256" key="3">
    <source>
        <dbReference type="ARBA" id="ARBA00022714"/>
    </source>
</evidence>
<comment type="caution">
    <text evidence="11">The sequence shown here is derived from an EMBL/GenBank/DDBJ whole genome shotgun (WGS) entry which is preliminary data.</text>
</comment>
<accession>A0A372FVF0</accession>
<evidence type="ECO:0000259" key="10">
    <source>
        <dbReference type="PROSITE" id="PS51384"/>
    </source>
</evidence>
<evidence type="ECO:0000256" key="1">
    <source>
        <dbReference type="ARBA" id="ARBA00001974"/>
    </source>
</evidence>
<dbReference type="SUPFAM" id="SSF63380">
    <property type="entry name" value="Riboflavin synthase domain-like"/>
    <property type="match status" value="1"/>
</dbReference>
<evidence type="ECO:0000313" key="12">
    <source>
        <dbReference type="Proteomes" id="UP000262621"/>
    </source>
</evidence>
<dbReference type="Pfam" id="PF00970">
    <property type="entry name" value="FAD_binding_6"/>
    <property type="match status" value="1"/>
</dbReference>
<proteinExistence type="predicted"/>
<dbReference type="PANTHER" id="PTHR47354">
    <property type="entry name" value="NADH OXIDOREDUCTASE HCR"/>
    <property type="match status" value="1"/>
</dbReference>
<keyword evidence="3" id="KW-0001">2Fe-2S</keyword>
<organism evidence="11 12">
    <name type="scientific">Micromonospora craniellae</name>
    <dbReference type="NCBI Taxonomy" id="2294034"/>
    <lineage>
        <taxon>Bacteria</taxon>
        <taxon>Bacillati</taxon>
        <taxon>Actinomycetota</taxon>
        <taxon>Actinomycetes</taxon>
        <taxon>Micromonosporales</taxon>
        <taxon>Micromonosporaceae</taxon>
        <taxon>Micromonospora</taxon>
    </lineage>
</organism>
<keyword evidence="7" id="KW-0408">Iron</keyword>
<evidence type="ECO:0000256" key="6">
    <source>
        <dbReference type="ARBA" id="ARBA00023002"/>
    </source>
</evidence>
<keyword evidence="12" id="KW-1185">Reference proteome</keyword>
<dbReference type="InterPro" id="IPR006058">
    <property type="entry name" value="2Fe2S_fd_BS"/>
</dbReference>
<dbReference type="PRINTS" id="PR00406">
    <property type="entry name" value="CYTB5RDTASE"/>
</dbReference>
<dbReference type="GO" id="GO:0046872">
    <property type="term" value="F:metal ion binding"/>
    <property type="evidence" value="ECO:0007669"/>
    <property type="project" value="UniProtKB-KW"/>
</dbReference>
<gene>
    <name evidence="11" type="primary">paaK</name>
    <name evidence="11" type="ORF">D0Q02_20485</name>
</gene>
<dbReference type="InterPro" id="IPR036010">
    <property type="entry name" value="2Fe-2S_ferredoxin-like_sf"/>
</dbReference>
<dbReference type="SUPFAM" id="SSF54292">
    <property type="entry name" value="2Fe-2S ferredoxin-like"/>
    <property type="match status" value="1"/>
</dbReference>
<feature type="domain" description="FAD-binding FR-type" evidence="10">
    <location>
        <begin position="13"/>
        <end position="126"/>
    </location>
</feature>
<comment type="cofactor">
    <cofactor evidence="1">
        <name>FAD</name>
        <dbReference type="ChEBI" id="CHEBI:57692"/>
    </cofactor>
</comment>
<keyword evidence="5" id="KW-0274">FAD</keyword>
<dbReference type="SUPFAM" id="SSF52343">
    <property type="entry name" value="Ferredoxin reductase-like, C-terminal NADP-linked domain"/>
    <property type="match status" value="1"/>
</dbReference>
<keyword evidence="2" id="KW-0285">Flavoprotein</keyword>
<dbReference type="InterPro" id="IPR050415">
    <property type="entry name" value="MRET"/>
</dbReference>
<evidence type="ECO:0000256" key="7">
    <source>
        <dbReference type="ARBA" id="ARBA00023004"/>
    </source>
</evidence>
<dbReference type="CDD" id="cd06214">
    <property type="entry name" value="PA_degradation_oxidoreductase_like"/>
    <property type="match status" value="1"/>
</dbReference>
<dbReference type="InterPro" id="IPR017927">
    <property type="entry name" value="FAD-bd_FR_type"/>
</dbReference>
<dbReference type="AlphaFoldDB" id="A0A372FVF0"/>
<dbReference type="Pfam" id="PF00111">
    <property type="entry name" value="Fer2"/>
    <property type="match status" value="1"/>
</dbReference>
<dbReference type="PROSITE" id="PS51085">
    <property type="entry name" value="2FE2S_FER_2"/>
    <property type="match status" value="1"/>
</dbReference>
<evidence type="ECO:0000313" key="11">
    <source>
        <dbReference type="EMBL" id="RFS44703.1"/>
    </source>
</evidence>
<evidence type="ECO:0000256" key="5">
    <source>
        <dbReference type="ARBA" id="ARBA00022827"/>
    </source>
</evidence>
<dbReference type="PANTHER" id="PTHR47354:SF8">
    <property type="entry name" value="1,2-PHENYLACETYL-COA EPOXIDASE, SUBUNIT E"/>
    <property type="match status" value="1"/>
</dbReference>
<keyword evidence="8" id="KW-0411">Iron-sulfur</keyword>
<dbReference type="GO" id="GO:0010124">
    <property type="term" value="P:phenylacetate catabolic process"/>
    <property type="evidence" value="ECO:0007669"/>
    <property type="project" value="InterPro"/>
</dbReference>
<dbReference type="Proteomes" id="UP000262621">
    <property type="component" value="Unassembled WGS sequence"/>
</dbReference>
<dbReference type="CDD" id="cd00207">
    <property type="entry name" value="fer2"/>
    <property type="match status" value="1"/>
</dbReference>
<dbReference type="RefSeq" id="WP_117229644.1">
    <property type="nucleotide sequence ID" value="NZ_CP061725.1"/>
</dbReference>
<evidence type="ECO:0000259" key="9">
    <source>
        <dbReference type="PROSITE" id="PS51085"/>
    </source>
</evidence>
<feature type="domain" description="2Fe-2S ferredoxin-type" evidence="9">
    <location>
        <begin position="284"/>
        <end position="373"/>
    </location>
</feature>
<dbReference type="InterPro" id="IPR012675">
    <property type="entry name" value="Beta-grasp_dom_sf"/>
</dbReference>
<dbReference type="InterPro" id="IPR011884">
    <property type="entry name" value="PaaE"/>
</dbReference>
<keyword evidence="4" id="KW-0479">Metal-binding</keyword>
<dbReference type="Pfam" id="PF00175">
    <property type="entry name" value="NAD_binding_1"/>
    <property type="match status" value="1"/>
</dbReference>
<dbReference type="Gene3D" id="3.40.50.80">
    <property type="entry name" value="Nucleotide-binding domain of ferredoxin-NADP reductase (FNR) module"/>
    <property type="match status" value="1"/>
</dbReference>
<protein>
    <submittedName>
        <fullName evidence="11">Phenylacetate-CoA oxygenase/reductase subunit PaaK</fullName>
    </submittedName>
</protein>
<dbReference type="EMBL" id="QVFU01000025">
    <property type="protein sequence ID" value="RFS44703.1"/>
    <property type="molecule type" value="Genomic_DNA"/>
</dbReference>
<dbReference type="PROSITE" id="PS00197">
    <property type="entry name" value="2FE2S_FER_1"/>
    <property type="match status" value="1"/>
</dbReference>
<evidence type="ECO:0000256" key="2">
    <source>
        <dbReference type="ARBA" id="ARBA00022630"/>
    </source>
</evidence>
<dbReference type="GO" id="GO:0050660">
    <property type="term" value="F:flavin adenine dinucleotide binding"/>
    <property type="evidence" value="ECO:0007669"/>
    <property type="project" value="TreeGrafter"/>
</dbReference>
<dbReference type="GO" id="GO:0051537">
    <property type="term" value="F:2 iron, 2 sulfur cluster binding"/>
    <property type="evidence" value="ECO:0007669"/>
    <property type="project" value="UniProtKB-KW"/>
</dbReference>
<dbReference type="InterPro" id="IPR017938">
    <property type="entry name" value="Riboflavin_synthase-like_b-brl"/>
</dbReference>
<dbReference type="InterPro" id="IPR008333">
    <property type="entry name" value="Cbr1-like_FAD-bd_dom"/>
</dbReference>
<dbReference type="PROSITE" id="PS51384">
    <property type="entry name" value="FAD_FR"/>
    <property type="match status" value="1"/>
</dbReference>
<dbReference type="InterPro" id="IPR001041">
    <property type="entry name" value="2Fe-2S_ferredoxin-type"/>
</dbReference>
<dbReference type="Gene3D" id="2.40.30.10">
    <property type="entry name" value="Translation factors"/>
    <property type="match status" value="1"/>
</dbReference>
<evidence type="ECO:0000256" key="8">
    <source>
        <dbReference type="ARBA" id="ARBA00023014"/>
    </source>
</evidence>
<reference evidence="11 12" key="1">
    <citation type="submission" date="2018-08" db="EMBL/GenBank/DDBJ databases">
        <title>Verrucosispora craniellae sp. nov., isolated from a marine sponge in the South China Sea.</title>
        <authorList>
            <person name="Li L."/>
            <person name="Lin H.W."/>
        </authorList>
    </citation>
    <scope>NUCLEOTIDE SEQUENCE [LARGE SCALE GENOMIC DNA]</scope>
    <source>
        <strain evidence="11 12">LHW63014</strain>
    </source>
</reference>